<dbReference type="InterPro" id="IPR004360">
    <property type="entry name" value="Glyas_Fos-R_dOase_dom"/>
</dbReference>
<dbReference type="InterPro" id="IPR050383">
    <property type="entry name" value="GlyoxalaseI/FosfomycinResist"/>
</dbReference>
<evidence type="ECO:0000259" key="1">
    <source>
        <dbReference type="PROSITE" id="PS51819"/>
    </source>
</evidence>
<dbReference type="InterPro" id="IPR037523">
    <property type="entry name" value="VOC_core"/>
</dbReference>
<feature type="domain" description="VOC" evidence="1">
    <location>
        <begin position="23"/>
        <end position="144"/>
    </location>
</feature>
<accession>A0A2A8CZC3</accession>
<name>A0A2A8CZC3_9BACT</name>
<dbReference type="InterPro" id="IPR029068">
    <property type="entry name" value="Glyas_Bleomycin-R_OHBP_Dase"/>
</dbReference>
<protein>
    <submittedName>
        <fullName evidence="2">Glyoxalase</fullName>
    </submittedName>
</protein>
<dbReference type="RefSeq" id="WP_098075115.1">
    <property type="nucleotide sequence ID" value="NZ_PDEQ01000003.1"/>
</dbReference>
<dbReference type="Proteomes" id="UP000220102">
    <property type="component" value="Unassembled WGS sequence"/>
</dbReference>
<dbReference type="OrthoDB" id="5242400at2"/>
<reference evidence="2 3" key="1">
    <citation type="submission" date="2017-10" db="EMBL/GenBank/DDBJ databases">
        <title>Draft genome of Longibacter Salinarum.</title>
        <authorList>
            <person name="Goh K.M."/>
            <person name="Shamsir M.S."/>
            <person name="Lim S.W."/>
        </authorList>
    </citation>
    <scope>NUCLEOTIDE SEQUENCE [LARGE SCALE GENOMIC DNA]</scope>
    <source>
        <strain evidence="2 3">KCTC 52045</strain>
    </source>
</reference>
<comment type="caution">
    <text evidence="2">The sequence shown here is derived from an EMBL/GenBank/DDBJ whole genome shotgun (WGS) entry which is preliminary data.</text>
</comment>
<dbReference type="AlphaFoldDB" id="A0A2A8CZC3"/>
<gene>
    <name evidence="2" type="ORF">CRI94_07825</name>
</gene>
<evidence type="ECO:0000313" key="2">
    <source>
        <dbReference type="EMBL" id="PEN13953.1"/>
    </source>
</evidence>
<dbReference type="PANTHER" id="PTHR21366">
    <property type="entry name" value="GLYOXALASE FAMILY PROTEIN"/>
    <property type="match status" value="1"/>
</dbReference>
<dbReference type="EMBL" id="PDEQ01000003">
    <property type="protein sequence ID" value="PEN13953.1"/>
    <property type="molecule type" value="Genomic_DNA"/>
</dbReference>
<evidence type="ECO:0000313" key="3">
    <source>
        <dbReference type="Proteomes" id="UP000220102"/>
    </source>
</evidence>
<dbReference type="CDD" id="cd06587">
    <property type="entry name" value="VOC"/>
    <property type="match status" value="1"/>
</dbReference>
<dbReference type="Gene3D" id="3.10.180.10">
    <property type="entry name" value="2,3-Dihydroxybiphenyl 1,2-Dioxygenase, domain 1"/>
    <property type="match status" value="1"/>
</dbReference>
<proteinExistence type="predicted"/>
<sequence>MKASDRPSASENGRQASEPFRLHLDHASIMTTDLDEAVSFYVDLLGLDCRVVEDDPIREGRRRAMLADEHGHDIVELIEMTEMKHPSVPGRGGIHHLGFSLEKREWHALRSRLDAAGYPYQEMKKRLFVRDADGLVLEIEHAMH</sequence>
<dbReference type="SUPFAM" id="SSF54593">
    <property type="entry name" value="Glyoxalase/Bleomycin resistance protein/Dihydroxybiphenyl dioxygenase"/>
    <property type="match status" value="1"/>
</dbReference>
<organism evidence="2 3">
    <name type="scientific">Longibacter salinarum</name>
    <dbReference type="NCBI Taxonomy" id="1850348"/>
    <lineage>
        <taxon>Bacteria</taxon>
        <taxon>Pseudomonadati</taxon>
        <taxon>Rhodothermota</taxon>
        <taxon>Rhodothermia</taxon>
        <taxon>Rhodothermales</taxon>
        <taxon>Salisaetaceae</taxon>
        <taxon>Longibacter</taxon>
    </lineage>
</organism>
<dbReference type="Pfam" id="PF00903">
    <property type="entry name" value="Glyoxalase"/>
    <property type="match status" value="1"/>
</dbReference>
<dbReference type="PROSITE" id="PS51819">
    <property type="entry name" value="VOC"/>
    <property type="match status" value="1"/>
</dbReference>
<keyword evidence="3" id="KW-1185">Reference proteome</keyword>